<evidence type="ECO:0000313" key="2">
    <source>
        <dbReference type="Proteomes" id="UP001597557"/>
    </source>
</evidence>
<name>A0ABW5YDC4_9SPHI</name>
<gene>
    <name evidence="1" type="ORF">ACFS5N_12325</name>
</gene>
<evidence type="ECO:0000313" key="1">
    <source>
        <dbReference type="EMBL" id="MFD2873261.1"/>
    </source>
</evidence>
<organism evidence="1 2">
    <name type="scientific">Mucilaginibacter ximonensis</name>
    <dbReference type="NCBI Taxonomy" id="538021"/>
    <lineage>
        <taxon>Bacteria</taxon>
        <taxon>Pseudomonadati</taxon>
        <taxon>Bacteroidota</taxon>
        <taxon>Sphingobacteriia</taxon>
        <taxon>Sphingobacteriales</taxon>
        <taxon>Sphingobacteriaceae</taxon>
        <taxon>Mucilaginibacter</taxon>
    </lineage>
</organism>
<protein>
    <recommendedName>
        <fullName evidence="3">DUF2946 domain-containing protein</fullName>
    </recommendedName>
</protein>
<dbReference type="RefSeq" id="WP_377185813.1">
    <property type="nucleotide sequence ID" value="NZ_JBHUPD010000002.1"/>
</dbReference>
<accession>A0ABW5YDC4</accession>
<evidence type="ECO:0008006" key="3">
    <source>
        <dbReference type="Google" id="ProtNLM"/>
    </source>
</evidence>
<keyword evidence="2" id="KW-1185">Reference proteome</keyword>
<reference evidence="2" key="1">
    <citation type="journal article" date="2019" name="Int. J. Syst. Evol. Microbiol.">
        <title>The Global Catalogue of Microorganisms (GCM) 10K type strain sequencing project: providing services to taxonomists for standard genome sequencing and annotation.</title>
        <authorList>
            <consortium name="The Broad Institute Genomics Platform"/>
            <consortium name="The Broad Institute Genome Sequencing Center for Infectious Disease"/>
            <person name="Wu L."/>
            <person name="Ma J."/>
        </authorList>
    </citation>
    <scope>NUCLEOTIDE SEQUENCE [LARGE SCALE GENOMIC DNA]</scope>
    <source>
        <strain evidence="2">KCTC 22437</strain>
    </source>
</reference>
<dbReference type="Proteomes" id="UP001597557">
    <property type="component" value="Unassembled WGS sequence"/>
</dbReference>
<sequence>MKKRRLNIIFAWALLFSFIAGQYVIYTHQHRIIASITAKAKDQNNGTSRSTIQEKCSVCDAMHHINAVIEHYHYFRPNIVTKHFYKSYHYAFVSIALILAAGRAPPVAAAC</sequence>
<dbReference type="EMBL" id="JBHUPD010000002">
    <property type="protein sequence ID" value="MFD2873261.1"/>
    <property type="molecule type" value="Genomic_DNA"/>
</dbReference>
<proteinExistence type="predicted"/>
<comment type="caution">
    <text evidence="1">The sequence shown here is derived from an EMBL/GenBank/DDBJ whole genome shotgun (WGS) entry which is preliminary data.</text>
</comment>